<dbReference type="RefSeq" id="WP_144767379.1">
    <property type="nucleotide sequence ID" value="NZ_BPQI01000260.1"/>
</dbReference>
<name>A0A564G537_9HYPH</name>
<sequence>MSLEPRKNREWWPSEAIDEIPPTGRETPNDWLLTLDDGAPGYGSRIEGDGFEPRVITEGQIVPFACCDTLEDAVLTFGPGGSFEIEPPVPAGAMLMVDGDTDTVSEDADQLVEILREAGEADEGTKHDLTVYRWSDDIPLRFTAQGGPPRFEIATEGTGASA</sequence>
<evidence type="ECO:0000313" key="2">
    <source>
        <dbReference type="EMBL" id="GJD59810.1"/>
    </source>
</evidence>
<reference evidence="2" key="3">
    <citation type="submission" date="2021-08" db="EMBL/GenBank/DDBJ databases">
        <authorList>
            <person name="Tani A."/>
            <person name="Ola A."/>
            <person name="Ogura Y."/>
            <person name="Katsura K."/>
            <person name="Hayashi T."/>
        </authorList>
    </citation>
    <scope>NUCLEOTIDE SEQUENCE</scope>
    <source>
        <strain evidence="2">DSM 22415</strain>
    </source>
</reference>
<dbReference type="EMBL" id="BPQI01000260">
    <property type="protein sequence ID" value="GJD59810.1"/>
    <property type="molecule type" value="Genomic_DNA"/>
</dbReference>
<dbReference type="Proteomes" id="UP000401717">
    <property type="component" value="Unassembled WGS sequence"/>
</dbReference>
<evidence type="ECO:0000313" key="3">
    <source>
        <dbReference type="EMBL" id="VUF15068.1"/>
    </source>
</evidence>
<dbReference type="OrthoDB" id="7998853at2"/>
<accession>A0A564G537</accession>
<evidence type="ECO:0000313" key="4">
    <source>
        <dbReference type="Proteomes" id="UP000401717"/>
    </source>
</evidence>
<dbReference type="EMBL" id="CABFVH010000046">
    <property type="protein sequence ID" value="VUF15068.1"/>
    <property type="molecule type" value="Genomic_DNA"/>
</dbReference>
<feature type="compositionally biased region" description="Basic and acidic residues" evidence="1">
    <location>
        <begin position="1"/>
        <end position="12"/>
    </location>
</feature>
<evidence type="ECO:0000313" key="5">
    <source>
        <dbReference type="Proteomes" id="UP001055303"/>
    </source>
</evidence>
<dbReference type="AlphaFoldDB" id="A0A564G537"/>
<proteinExistence type="predicted"/>
<reference evidence="2" key="2">
    <citation type="journal article" date="2021" name="Front. Microbiol.">
        <title>Comprehensive Comparative Genomics and Phenotyping of Methylobacterium Species.</title>
        <authorList>
            <person name="Alessa O."/>
            <person name="Ogura Y."/>
            <person name="Fujitani Y."/>
            <person name="Takami H."/>
            <person name="Hayashi T."/>
            <person name="Sahin N."/>
            <person name="Tani A."/>
        </authorList>
    </citation>
    <scope>NUCLEOTIDE SEQUENCE</scope>
    <source>
        <strain evidence="2">DSM 22415</strain>
    </source>
</reference>
<dbReference type="Proteomes" id="UP001055303">
    <property type="component" value="Unassembled WGS sequence"/>
</dbReference>
<organism evidence="3 4">
    <name type="scientific">Methylobacterium dankookense</name>
    <dbReference type="NCBI Taxonomy" id="560405"/>
    <lineage>
        <taxon>Bacteria</taxon>
        <taxon>Pseudomonadati</taxon>
        <taxon>Pseudomonadota</taxon>
        <taxon>Alphaproteobacteria</taxon>
        <taxon>Hyphomicrobiales</taxon>
        <taxon>Methylobacteriaceae</taxon>
        <taxon>Methylobacterium</taxon>
    </lineage>
</organism>
<protein>
    <submittedName>
        <fullName evidence="3">Uncharacterized protein</fullName>
    </submittedName>
</protein>
<keyword evidence="5" id="KW-1185">Reference proteome</keyword>
<reference evidence="3 4" key="1">
    <citation type="submission" date="2019-06" db="EMBL/GenBank/DDBJ databases">
        <authorList>
            <person name="Rodrigo-Torres L."/>
            <person name="Arahal R. D."/>
            <person name="Lucena T."/>
        </authorList>
    </citation>
    <scope>NUCLEOTIDE SEQUENCE [LARGE SCALE GENOMIC DNA]</scope>
    <source>
        <strain evidence="3 4">SW08-7</strain>
    </source>
</reference>
<feature type="region of interest" description="Disordered" evidence="1">
    <location>
        <begin position="1"/>
        <end position="28"/>
    </location>
</feature>
<gene>
    <name evidence="2" type="ORF">IFDJLNFL_5741</name>
    <name evidence="3" type="ORF">MTDSW087_04801</name>
</gene>
<evidence type="ECO:0000256" key="1">
    <source>
        <dbReference type="SAM" id="MobiDB-lite"/>
    </source>
</evidence>